<dbReference type="SUPFAM" id="SSF48452">
    <property type="entry name" value="TPR-like"/>
    <property type="match status" value="1"/>
</dbReference>
<reference evidence="2" key="1">
    <citation type="submission" date="2020-10" db="EMBL/GenBank/DDBJ databases">
        <authorList>
            <person name="Gilroy R."/>
        </authorList>
    </citation>
    <scope>NUCLEOTIDE SEQUENCE</scope>
    <source>
        <strain evidence="2">17073</strain>
    </source>
</reference>
<organism evidence="2 3">
    <name type="scientific">Candidatus Limisoma intestinavium</name>
    <dbReference type="NCBI Taxonomy" id="2840856"/>
    <lineage>
        <taxon>Bacteria</taxon>
        <taxon>Pseudomonadati</taxon>
        <taxon>Bacteroidota</taxon>
        <taxon>Bacteroidia</taxon>
        <taxon>Bacteroidales</taxon>
        <taxon>Candidatus Limisoma</taxon>
    </lineage>
</organism>
<feature type="domain" description="SusD-like N-terminal" evidence="1">
    <location>
        <begin position="19"/>
        <end position="245"/>
    </location>
</feature>
<gene>
    <name evidence="2" type="ORF">IAD18_06840</name>
</gene>
<name>A0A9D1ILM0_9BACT</name>
<proteinExistence type="predicted"/>
<dbReference type="Proteomes" id="UP000824076">
    <property type="component" value="Unassembled WGS sequence"/>
</dbReference>
<sequence>MKLAYIAVAGAVALTSCNDFLDKMPDNRVDPQTPDQLLSMMVDGYSLANYAKLCEFSGDNIIDNNSPDENGVRYNLTPYDNNRIDDELFAWEDAESDMDTDSPSFVWEQCYHSIAVDNHVLEKIAEFEQTGKVNTFSQTDLDKMNAARGEALVSRAYHHFVLVNLFAQNYRGAELSKDLVGIPYVTVPETTVHVDYARESVADVYDKIEADLLEGLKYIDDTYYEQPKYHFNKAAAFAFAARFYLFKRDYPKVDYYATQALGASPASMMRTYWSVNYSNVDSQIMDYVSSTSQSNLLLMPTNSAFWRAIAAESRYALNRDAAKATIYGPGPTWSSYNFHPCYNGKLYINGKEEYGMYFMKVGELFEYTDKVAGIGYVHVVRAEFTAEETLLTRAEARIYLAAAGKPTAVADANGDLTTEGGRVYTMEDAVDDLRIWEEARRNLPAHYEFRETLTSGLIQSWYGQDRGYGIVKTLEELPINEICKSDDYPLTQDMLPYINCLLHFRRIETVFDGLRWFDIKRYGIEVTHKIGRTRVETLTKLDPRRALQIPVEVISAGMEGNDRNLPLVDGQTGVKAIPFTGKLIKYNK</sequence>
<dbReference type="AlphaFoldDB" id="A0A9D1ILM0"/>
<dbReference type="InterPro" id="IPR011990">
    <property type="entry name" value="TPR-like_helical_dom_sf"/>
</dbReference>
<reference evidence="2" key="2">
    <citation type="journal article" date="2021" name="PeerJ">
        <title>Extensive microbial diversity within the chicken gut microbiome revealed by metagenomics and culture.</title>
        <authorList>
            <person name="Gilroy R."/>
            <person name="Ravi A."/>
            <person name="Getino M."/>
            <person name="Pursley I."/>
            <person name="Horton D.L."/>
            <person name="Alikhan N.F."/>
            <person name="Baker D."/>
            <person name="Gharbi K."/>
            <person name="Hall N."/>
            <person name="Watson M."/>
            <person name="Adriaenssens E.M."/>
            <person name="Foster-Nyarko E."/>
            <person name="Jarju S."/>
            <person name="Secka A."/>
            <person name="Antonio M."/>
            <person name="Oren A."/>
            <person name="Chaudhuri R.R."/>
            <person name="La Ragione R."/>
            <person name="Hildebrand F."/>
            <person name="Pallen M.J."/>
        </authorList>
    </citation>
    <scope>NUCLEOTIDE SEQUENCE</scope>
    <source>
        <strain evidence="2">17073</strain>
    </source>
</reference>
<protein>
    <submittedName>
        <fullName evidence="2">RagB/SusD family nutrient uptake outer membrane protein</fullName>
    </submittedName>
</protein>
<evidence type="ECO:0000259" key="1">
    <source>
        <dbReference type="Pfam" id="PF14322"/>
    </source>
</evidence>
<dbReference type="Gene3D" id="1.25.40.390">
    <property type="match status" value="2"/>
</dbReference>
<dbReference type="EMBL" id="DVMS01000194">
    <property type="protein sequence ID" value="HIU39363.1"/>
    <property type="molecule type" value="Genomic_DNA"/>
</dbReference>
<comment type="caution">
    <text evidence="2">The sequence shown here is derived from an EMBL/GenBank/DDBJ whole genome shotgun (WGS) entry which is preliminary data.</text>
</comment>
<evidence type="ECO:0000313" key="2">
    <source>
        <dbReference type="EMBL" id="HIU39363.1"/>
    </source>
</evidence>
<accession>A0A9D1ILM0</accession>
<dbReference type="PROSITE" id="PS51257">
    <property type="entry name" value="PROKAR_LIPOPROTEIN"/>
    <property type="match status" value="1"/>
</dbReference>
<dbReference type="Pfam" id="PF14322">
    <property type="entry name" value="SusD-like_3"/>
    <property type="match status" value="1"/>
</dbReference>
<evidence type="ECO:0000313" key="3">
    <source>
        <dbReference type="Proteomes" id="UP000824076"/>
    </source>
</evidence>
<dbReference type="InterPro" id="IPR033985">
    <property type="entry name" value="SusD-like_N"/>
</dbReference>